<evidence type="ECO:0000313" key="1">
    <source>
        <dbReference type="EMBL" id="RAH75838.1"/>
    </source>
</evidence>
<dbReference type="GeneID" id="37181095"/>
<dbReference type="Proteomes" id="UP000249497">
    <property type="component" value="Unassembled WGS sequence"/>
</dbReference>
<keyword evidence="2" id="KW-1185">Reference proteome</keyword>
<reference evidence="1 2" key="1">
    <citation type="submission" date="2018-02" db="EMBL/GenBank/DDBJ databases">
        <title>The genomes of Aspergillus section Nigri reveals drivers in fungal speciation.</title>
        <authorList>
            <consortium name="DOE Joint Genome Institute"/>
            <person name="Vesth T.C."/>
            <person name="Nybo J."/>
            <person name="Theobald S."/>
            <person name="Brandl J."/>
            <person name="Frisvad J.C."/>
            <person name="Nielsen K.F."/>
            <person name="Lyhne E.K."/>
            <person name="Kogle M.E."/>
            <person name="Kuo A."/>
            <person name="Riley R."/>
            <person name="Clum A."/>
            <person name="Nolan M."/>
            <person name="Lipzen A."/>
            <person name="Salamov A."/>
            <person name="Henrissat B."/>
            <person name="Wiebenga A."/>
            <person name="De vries R.P."/>
            <person name="Grigoriev I.V."/>
            <person name="Mortensen U.H."/>
            <person name="Andersen M.R."/>
            <person name="Baker S.E."/>
        </authorList>
    </citation>
    <scope>NUCLEOTIDE SEQUENCE [LARGE SCALE GENOMIC DNA]</scope>
    <source>
        <strain evidence="1 2">CBS 114.51</strain>
    </source>
</reference>
<name>A0A8T8WJ54_ASPJA</name>
<proteinExistence type="predicted"/>
<protein>
    <submittedName>
        <fullName evidence="1">Uncharacterized protein</fullName>
    </submittedName>
</protein>
<dbReference type="AlphaFoldDB" id="A0A8T8WJ54"/>
<accession>A0A8T8WJ54</accession>
<sequence>MDPFFSIASPLLVLLPSHLFSCSHLPDALLFSFPPLMVRLILALPPPETICLVRIQGKPDIYENGNYHDGKPR</sequence>
<evidence type="ECO:0000313" key="2">
    <source>
        <dbReference type="Proteomes" id="UP000249497"/>
    </source>
</evidence>
<organism evidence="1 2">
    <name type="scientific">Aspergillus japonicus CBS 114.51</name>
    <dbReference type="NCBI Taxonomy" id="1448312"/>
    <lineage>
        <taxon>Eukaryota</taxon>
        <taxon>Fungi</taxon>
        <taxon>Dikarya</taxon>
        <taxon>Ascomycota</taxon>
        <taxon>Pezizomycotina</taxon>
        <taxon>Eurotiomycetes</taxon>
        <taxon>Eurotiomycetidae</taxon>
        <taxon>Eurotiales</taxon>
        <taxon>Aspergillaceae</taxon>
        <taxon>Aspergillus</taxon>
        <taxon>Aspergillus subgen. Circumdati</taxon>
    </lineage>
</organism>
<dbReference type="EMBL" id="KZ824906">
    <property type="protein sequence ID" value="RAH75838.1"/>
    <property type="molecule type" value="Genomic_DNA"/>
</dbReference>
<dbReference type="RefSeq" id="XP_025521732.1">
    <property type="nucleotide sequence ID" value="XM_025677402.1"/>
</dbReference>
<gene>
    <name evidence="1" type="ORF">BO86DRAFT_46048</name>
</gene>